<feature type="compositionally biased region" description="Polar residues" evidence="1">
    <location>
        <begin position="34"/>
        <end position="46"/>
    </location>
</feature>
<sequence length="143" mass="17046">MESSKNSGEVYERHYGNYQENEEVEIDEEDLDDTSTSPDLNSNQVSPREDNPSLELVALLLFQLEKLDFVLLVNMLFMLDVMRYIKFVVELINLKSFVMHVNFRLEKFKHVKTRWNSFYEMLEVAYTYKEPITMQFNSHNAYP</sequence>
<reference evidence="2 3" key="1">
    <citation type="submission" date="2020-09" db="EMBL/GenBank/DDBJ databases">
        <title>De no assembly of potato wild relative species, Solanum commersonii.</title>
        <authorList>
            <person name="Cho K."/>
        </authorList>
    </citation>
    <scope>NUCLEOTIDE SEQUENCE [LARGE SCALE GENOMIC DNA]</scope>
    <source>
        <strain evidence="2">LZ3.2</strain>
        <tissue evidence="2">Leaf</tissue>
    </source>
</reference>
<dbReference type="OrthoDB" id="3252425at2759"/>
<feature type="compositionally biased region" description="Acidic residues" evidence="1">
    <location>
        <begin position="20"/>
        <end position="33"/>
    </location>
</feature>
<organism evidence="2 3">
    <name type="scientific">Solanum commersonii</name>
    <name type="common">Commerson's wild potato</name>
    <name type="synonym">Commerson's nightshade</name>
    <dbReference type="NCBI Taxonomy" id="4109"/>
    <lineage>
        <taxon>Eukaryota</taxon>
        <taxon>Viridiplantae</taxon>
        <taxon>Streptophyta</taxon>
        <taxon>Embryophyta</taxon>
        <taxon>Tracheophyta</taxon>
        <taxon>Spermatophyta</taxon>
        <taxon>Magnoliopsida</taxon>
        <taxon>eudicotyledons</taxon>
        <taxon>Gunneridae</taxon>
        <taxon>Pentapetalae</taxon>
        <taxon>asterids</taxon>
        <taxon>lamiids</taxon>
        <taxon>Solanales</taxon>
        <taxon>Solanaceae</taxon>
        <taxon>Solanoideae</taxon>
        <taxon>Solaneae</taxon>
        <taxon>Solanum</taxon>
    </lineage>
</organism>
<dbReference type="Proteomes" id="UP000824120">
    <property type="component" value="Chromosome 2"/>
</dbReference>
<evidence type="ECO:0000313" key="2">
    <source>
        <dbReference type="EMBL" id="KAG5626198.1"/>
    </source>
</evidence>
<evidence type="ECO:0000256" key="1">
    <source>
        <dbReference type="SAM" id="MobiDB-lite"/>
    </source>
</evidence>
<feature type="region of interest" description="Disordered" evidence="1">
    <location>
        <begin position="1"/>
        <end position="50"/>
    </location>
</feature>
<dbReference type="AlphaFoldDB" id="A0A9J6ANL7"/>
<proteinExistence type="predicted"/>
<accession>A0A9J6ANL7</accession>
<evidence type="ECO:0000313" key="3">
    <source>
        <dbReference type="Proteomes" id="UP000824120"/>
    </source>
</evidence>
<gene>
    <name evidence="2" type="ORF">H5410_011416</name>
</gene>
<name>A0A9J6ANL7_SOLCO</name>
<protein>
    <submittedName>
        <fullName evidence="2">Uncharacterized protein</fullName>
    </submittedName>
</protein>
<keyword evidence="3" id="KW-1185">Reference proteome</keyword>
<comment type="caution">
    <text evidence="2">The sequence shown here is derived from an EMBL/GenBank/DDBJ whole genome shotgun (WGS) entry which is preliminary data.</text>
</comment>
<dbReference type="EMBL" id="JACXVP010000002">
    <property type="protein sequence ID" value="KAG5626198.1"/>
    <property type="molecule type" value="Genomic_DNA"/>
</dbReference>